<keyword evidence="5" id="KW-1185">Reference proteome</keyword>
<feature type="signal peptide" evidence="3">
    <location>
        <begin position="1"/>
        <end position="19"/>
    </location>
</feature>
<evidence type="ECO:0000256" key="1">
    <source>
        <dbReference type="SAM" id="MobiDB-lite"/>
    </source>
</evidence>
<evidence type="ECO:0000256" key="3">
    <source>
        <dbReference type="SAM" id="SignalP"/>
    </source>
</evidence>
<protein>
    <submittedName>
        <fullName evidence="4">Uncharacterized protein</fullName>
    </submittedName>
</protein>
<proteinExistence type="predicted"/>
<feature type="chain" id="PRO_5036210545" evidence="3">
    <location>
        <begin position="20"/>
        <end position="866"/>
    </location>
</feature>
<feature type="region of interest" description="Disordered" evidence="1">
    <location>
        <begin position="829"/>
        <end position="848"/>
    </location>
</feature>
<sequence length="866" mass="99086">MSNMFCLLLILFFAGDVISICEVGGLPPFPPLRNKTITIPKDQKTLDFECLTRGYPEVLLVTAWNVTCINREAFHAVIFTGTCEGLAVGLAALLLIAGVGGVYFYFRAREATIPNHGFNLPTPDQEVINPPPDQGVIWVRDDIFVTQEDEEELREEGGYVSFVVRKIEVMDGVKEKIRENLQGLCDFLDKNGKDKHVLFDEVPLTLGIEDPLNEKRLSEHWKISRFKGNIEGKEDAKEPLDSIYAVVDTIQRRNMLVNTLKHVYEKEVGFVDSIGRLRGISPNSIVVVTADQILGWHSNKEIVILDIFGSNWRNYLRMVSSSQKNVTIVMEHEVLQRGKYSELCAILKTPIISVPENKKKLLSDMENTGMKRKWMMEELDETKWDILNWQDENNYHGAQVSKSTPSSPANQHDTNSRLKVIFGPPNSGKSIELLKRIEYLVAHRRDNPYGILLLHMGSTLSQNEFFKHLGGHKLDELDIALVPKSLSPRDIIKFDRVKEVQRKFLSSKIHMLVDDYCIQAATTEEEKKEWEHILEEMNKMEDHLILTIVFQAHAKGGRQISIEELKSFFKEQEPKVEVLELSQCYSAYFNDPELLQHICRNETNEQLLLEAKSLYTESRGGALVNGPKPLCYSMRYSCPGKHGNYRCKGKASCMRYIASFMSFCSVLEELKKTKSEKKNKDPVRILMTDKDLMEFMDEYSKGKNVGELRFIHPKDFRGCESNVSITVNVEDSWLLESLSRAKTDLWIIDFLPDHQDVWRTMQEEKKVEEKEVKDLPIDEQTTNRLVHVGNFKERDLEVLAVRMGMASFWAIWIASVMTWVALETSSAEEMERESGRDETSSSQPYKSQGYSGVLVKVNCQNDGQVV</sequence>
<keyword evidence="2" id="KW-1133">Transmembrane helix</keyword>
<organism evidence="4">
    <name type="scientific">Darwinula stevensoni</name>
    <dbReference type="NCBI Taxonomy" id="69355"/>
    <lineage>
        <taxon>Eukaryota</taxon>
        <taxon>Metazoa</taxon>
        <taxon>Ecdysozoa</taxon>
        <taxon>Arthropoda</taxon>
        <taxon>Crustacea</taxon>
        <taxon>Oligostraca</taxon>
        <taxon>Ostracoda</taxon>
        <taxon>Podocopa</taxon>
        <taxon>Podocopida</taxon>
        <taxon>Darwinulocopina</taxon>
        <taxon>Darwinuloidea</taxon>
        <taxon>Darwinulidae</taxon>
        <taxon>Darwinula</taxon>
    </lineage>
</organism>
<evidence type="ECO:0000256" key="2">
    <source>
        <dbReference type="SAM" id="Phobius"/>
    </source>
</evidence>
<name>A0A7R9FRK3_9CRUS</name>
<keyword evidence="2" id="KW-0812">Transmembrane</keyword>
<dbReference type="Proteomes" id="UP000677054">
    <property type="component" value="Unassembled WGS sequence"/>
</dbReference>
<dbReference type="EMBL" id="LR904008">
    <property type="protein sequence ID" value="CAD7252488.1"/>
    <property type="molecule type" value="Genomic_DNA"/>
</dbReference>
<dbReference type="AlphaFoldDB" id="A0A7R9FRK3"/>
<accession>A0A7R9FRK3</accession>
<gene>
    <name evidence="4" type="ORF">DSTB1V02_LOCUS12246</name>
</gene>
<dbReference type="EMBL" id="CAJPEV010004491">
    <property type="protein sequence ID" value="CAG0901868.1"/>
    <property type="molecule type" value="Genomic_DNA"/>
</dbReference>
<keyword evidence="2" id="KW-0472">Membrane</keyword>
<feature type="transmembrane region" description="Helical" evidence="2">
    <location>
        <begin position="86"/>
        <end position="106"/>
    </location>
</feature>
<keyword evidence="3" id="KW-0732">Signal</keyword>
<evidence type="ECO:0000313" key="5">
    <source>
        <dbReference type="Proteomes" id="UP000677054"/>
    </source>
</evidence>
<evidence type="ECO:0000313" key="4">
    <source>
        <dbReference type="EMBL" id="CAD7252488.1"/>
    </source>
</evidence>
<reference evidence="4" key="1">
    <citation type="submission" date="2020-11" db="EMBL/GenBank/DDBJ databases">
        <authorList>
            <person name="Tran Van P."/>
        </authorList>
    </citation>
    <scope>NUCLEOTIDE SEQUENCE</scope>
</reference>